<evidence type="ECO:0000313" key="2">
    <source>
        <dbReference type="Proteomes" id="UP001142291"/>
    </source>
</evidence>
<comment type="caution">
    <text evidence="1">The sequence shown here is derived from an EMBL/GenBank/DDBJ whole genome shotgun (WGS) entry which is preliminary data.</text>
</comment>
<reference evidence="1" key="1">
    <citation type="journal article" date="2014" name="Int. J. Syst. Evol. Microbiol.">
        <title>Complete genome sequence of Corynebacterium casei LMG S-19264T (=DSM 44701T), isolated from a smear-ripened cheese.</title>
        <authorList>
            <consortium name="US DOE Joint Genome Institute (JGI-PGF)"/>
            <person name="Walter F."/>
            <person name="Albersmeier A."/>
            <person name="Kalinowski J."/>
            <person name="Ruckert C."/>
        </authorList>
    </citation>
    <scope>NUCLEOTIDE SEQUENCE</scope>
    <source>
        <strain evidence="1">VKM Ac-1940</strain>
    </source>
</reference>
<organism evidence="1 2">
    <name type="scientific">Microbacterium dextranolyticum</name>
    <dbReference type="NCBI Taxonomy" id="36806"/>
    <lineage>
        <taxon>Bacteria</taxon>
        <taxon>Bacillati</taxon>
        <taxon>Actinomycetota</taxon>
        <taxon>Actinomycetes</taxon>
        <taxon>Micrococcales</taxon>
        <taxon>Microbacteriaceae</taxon>
        <taxon>Microbacterium</taxon>
    </lineage>
</organism>
<reference evidence="1" key="2">
    <citation type="submission" date="2023-01" db="EMBL/GenBank/DDBJ databases">
        <authorList>
            <person name="Sun Q."/>
            <person name="Evtushenko L."/>
        </authorList>
    </citation>
    <scope>NUCLEOTIDE SEQUENCE</scope>
    <source>
        <strain evidence="1">VKM Ac-1940</strain>
    </source>
</reference>
<gene>
    <name evidence="1" type="ORF">GCM10017591_22230</name>
</gene>
<dbReference type="InterPro" id="IPR035093">
    <property type="entry name" value="RelE/ParE_toxin_dom_sf"/>
</dbReference>
<dbReference type="EMBL" id="BSER01000009">
    <property type="protein sequence ID" value="GLJ96160.1"/>
    <property type="molecule type" value="Genomic_DNA"/>
</dbReference>
<proteinExistence type="predicted"/>
<accession>A0A9W6HP66</accession>
<name>A0A9W6HP66_9MICO</name>
<dbReference type="Gene3D" id="3.30.2310.20">
    <property type="entry name" value="RelE-like"/>
    <property type="match status" value="1"/>
</dbReference>
<dbReference type="RefSeq" id="WP_204963413.1">
    <property type="nucleotide sequence ID" value="NZ_BAAAUR010000001.1"/>
</dbReference>
<dbReference type="Proteomes" id="UP001142291">
    <property type="component" value="Unassembled WGS sequence"/>
</dbReference>
<keyword evidence="2" id="KW-1185">Reference proteome</keyword>
<evidence type="ECO:0000313" key="1">
    <source>
        <dbReference type="EMBL" id="GLJ96160.1"/>
    </source>
</evidence>
<sequence>MSALPWREHPAAREEYLDALAWYDDQEAGLGDRLGDDLDNGVDFIREWPESAPLYRGRQRIPRLRRKGTDVFPYGIIYFVRDDEVIVVAYAHERRRPGYWRKRLKDL</sequence>
<protein>
    <recommendedName>
        <fullName evidence="3">Type II toxin-antitoxin system RelE/ParE family toxin</fullName>
    </recommendedName>
</protein>
<dbReference type="AlphaFoldDB" id="A0A9W6HP66"/>
<evidence type="ECO:0008006" key="3">
    <source>
        <dbReference type="Google" id="ProtNLM"/>
    </source>
</evidence>